<protein>
    <submittedName>
        <fullName evidence="2">ParA family protein</fullName>
    </submittedName>
</protein>
<proteinExistence type="predicted"/>
<gene>
    <name evidence="2" type="ORF">E4665_15860</name>
</gene>
<sequence length="258" mass="28911">MTRILAVSNNKGGVLKTSLSVNLAGLFALDGKKVLIVDGDNQGNVSLSFGKNPDVFETTIYDVMVGKATAKESIVKVYEGIDILPANDDLQFLEFDVLTDQKKYKKPFHLLKSNLSDLNHYDIVIVDGPPNLGLMAGNILNFAHEVLIPFQPEKYSMRSLVKMLNFIVDFKSKINHRLEVNGVVATLVDRRTALHDQILQECRKYCLENHIKLYDTVIPRSIRGASGIAYENLPVTLIQNNNVLKDSYSQLYNELTLN</sequence>
<dbReference type="SUPFAM" id="SSF52540">
    <property type="entry name" value="P-loop containing nucleoside triphosphate hydrolases"/>
    <property type="match status" value="1"/>
</dbReference>
<dbReference type="Pfam" id="PF13614">
    <property type="entry name" value="AAA_31"/>
    <property type="match status" value="1"/>
</dbReference>
<dbReference type="PANTHER" id="PTHR13696">
    <property type="entry name" value="P-LOOP CONTAINING NUCLEOSIDE TRIPHOSPHATE HYDROLASE"/>
    <property type="match status" value="1"/>
</dbReference>
<evidence type="ECO:0000259" key="1">
    <source>
        <dbReference type="Pfam" id="PF13614"/>
    </source>
</evidence>
<dbReference type="OrthoDB" id="9791162at2"/>
<evidence type="ECO:0000313" key="3">
    <source>
        <dbReference type="Proteomes" id="UP000298347"/>
    </source>
</evidence>
<accession>A0A4Z0GK04</accession>
<name>A0A4Z0GK04_9BACL</name>
<dbReference type="EMBL" id="SRJD01000026">
    <property type="protein sequence ID" value="TGA96339.1"/>
    <property type="molecule type" value="Genomic_DNA"/>
</dbReference>
<dbReference type="RefSeq" id="WP_135349778.1">
    <property type="nucleotide sequence ID" value="NZ_SRJD01000026.1"/>
</dbReference>
<dbReference type="Gene3D" id="3.40.50.300">
    <property type="entry name" value="P-loop containing nucleotide triphosphate hydrolases"/>
    <property type="match status" value="1"/>
</dbReference>
<dbReference type="InterPro" id="IPR050678">
    <property type="entry name" value="DNA_Partitioning_ATPase"/>
</dbReference>
<feature type="domain" description="AAA" evidence="1">
    <location>
        <begin position="3"/>
        <end position="180"/>
    </location>
</feature>
<evidence type="ECO:0000313" key="2">
    <source>
        <dbReference type="EMBL" id="TGA96339.1"/>
    </source>
</evidence>
<organism evidence="2 3">
    <name type="scientific">Sporolactobacillus shoreae</name>
    <dbReference type="NCBI Taxonomy" id="1465501"/>
    <lineage>
        <taxon>Bacteria</taxon>
        <taxon>Bacillati</taxon>
        <taxon>Bacillota</taxon>
        <taxon>Bacilli</taxon>
        <taxon>Bacillales</taxon>
        <taxon>Sporolactobacillaceae</taxon>
        <taxon>Sporolactobacillus</taxon>
    </lineage>
</organism>
<dbReference type="PANTHER" id="PTHR13696:SF52">
    <property type="entry name" value="PARA FAMILY PROTEIN CT_582"/>
    <property type="match status" value="1"/>
</dbReference>
<reference evidence="2 3" key="1">
    <citation type="journal article" date="2015" name="Int. J. Syst. Evol. Microbiol.">
        <title>Sporolactobacillus shoreae sp. nov. and Sporolactobacillus spathodeae sp. nov., two spore-forming lactic acid bacteria isolated from tree barks in Thailand.</title>
        <authorList>
            <person name="Thamacharoensuk T."/>
            <person name="Kitahara M."/>
            <person name="Ohkuma M."/>
            <person name="Thongchul N."/>
            <person name="Tanasupawat S."/>
        </authorList>
    </citation>
    <scope>NUCLEOTIDE SEQUENCE [LARGE SCALE GENOMIC DNA]</scope>
    <source>
        <strain evidence="2 3">BK92</strain>
    </source>
</reference>
<comment type="caution">
    <text evidence="2">The sequence shown here is derived from an EMBL/GenBank/DDBJ whole genome shotgun (WGS) entry which is preliminary data.</text>
</comment>
<dbReference type="InterPro" id="IPR027417">
    <property type="entry name" value="P-loop_NTPase"/>
</dbReference>
<dbReference type="InterPro" id="IPR025669">
    <property type="entry name" value="AAA_dom"/>
</dbReference>
<dbReference type="Proteomes" id="UP000298347">
    <property type="component" value="Unassembled WGS sequence"/>
</dbReference>
<dbReference type="CDD" id="cd02042">
    <property type="entry name" value="ParAB_family"/>
    <property type="match status" value="1"/>
</dbReference>
<keyword evidence="3" id="KW-1185">Reference proteome</keyword>
<dbReference type="AlphaFoldDB" id="A0A4Z0GK04"/>